<accession>A0AAU9LLK1</accession>
<sequence length="196" mass="22665">MVLFLLLLNGFFSYGFRVYGVANDSPQLQDLVKSGEFRSAMATKVCSIKDSWFSFLNFYKIYTNNISRAIRSVLPRPHRRPLWFSLVTNDIRRLELEEDKAAKEKTRRGWRLPPEIAPTTHRGEFLPISRCHDVQRWYSSSTGWHSGGSAVGNARRTEWWQRRNRAGPDHNVFVHNRGPSATSVDRSSMKKRGYGS</sequence>
<keyword evidence="2" id="KW-0732">Signal</keyword>
<dbReference type="EMBL" id="CAKMRJ010000001">
    <property type="protein sequence ID" value="CAH1414482.1"/>
    <property type="molecule type" value="Genomic_DNA"/>
</dbReference>
<dbReference type="Proteomes" id="UP001157418">
    <property type="component" value="Unassembled WGS sequence"/>
</dbReference>
<feature type="region of interest" description="Disordered" evidence="1">
    <location>
        <begin position="168"/>
        <end position="196"/>
    </location>
</feature>
<keyword evidence="4" id="KW-1185">Reference proteome</keyword>
<evidence type="ECO:0000313" key="4">
    <source>
        <dbReference type="Proteomes" id="UP001157418"/>
    </source>
</evidence>
<feature type="signal peptide" evidence="2">
    <location>
        <begin position="1"/>
        <end position="15"/>
    </location>
</feature>
<evidence type="ECO:0000256" key="1">
    <source>
        <dbReference type="SAM" id="MobiDB-lite"/>
    </source>
</evidence>
<evidence type="ECO:0000256" key="2">
    <source>
        <dbReference type="SAM" id="SignalP"/>
    </source>
</evidence>
<name>A0AAU9LLK1_9ASTR</name>
<comment type="caution">
    <text evidence="3">The sequence shown here is derived from an EMBL/GenBank/DDBJ whole genome shotgun (WGS) entry which is preliminary data.</text>
</comment>
<organism evidence="3 4">
    <name type="scientific">Lactuca virosa</name>
    <dbReference type="NCBI Taxonomy" id="75947"/>
    <lineage>
        <taxon>Eukaryota</taxon>
        <taxon>Viridiplantae</taxon>
        <taxon>Streptophyta</taxon>
        <taxon>Embryophyta</taxon>
        <taxon>Tracheophyta</taxon>
        <taxon>Spermatophyta</taxon>
        <taxon>Magnoliopsida</taxon>
        <taxon>eudicotyledons</taxon>
        <taxon>Gunneridae</taxon>
        <taxon>Pentapetalae</taxon>
        <taxon>asterids</taxon>
        <taxon>campanulids</taxon>
        <taxon>Asterales</taxon>
        <taxon>Asteraceae</taxon>
        <taxon>Cichorioideae</taxon>
        <taxon>Cichorieae</taxon>
        <taxon>Lactucinae</taxon>
        <taxon>Lactuca</taxon>
    </lineage>
</organism>
<evidence type="ECO:0000313" key="3">
    <source>
        <dbReference type="EMBL" id="CAH1414482.1"/>
    </source>
</evidence>
<gene>
    <name evidence="3" type="ORF">LVIROSA_LOCUS2395</name>
</gene>
<feature type="chain" id="PRO_5043942037" evidence="2">
    <location>
        <begin position="16"/>
        <end position="196"/>
    </location>
</feature>
<reference evidence="3 4" key="1">
    <citation type="submission" date="2022-01" db="EMBL/GenBank/DDBJ databases">
        <authorList>
            <person name="Xiong W."/>
            <person name="Schranz E."/>
        </authorList>
    </citation>
    <scope>NUCLEOTIDE SEQUENCE [LARGE SCALE GENOMIC DNA]</scope>
</reference>
<proteinExistence type="predicted"/>
<dbReference type="AlphaFoldDB" id="A0AAU9LLK1"/>
<protein>
    <submittedName>
        <fullName evidence="3">Uncharacterized protein</fullName>
    </submittedName>
</protein>